<dbReference type="SUPFAM" id="SSF51445">
    <property type="entry name" value="(Trans)glycosidases"/>
    <property type="match status" value="1"/>
</dbReference>
<sequence length="516" mass="57854">MEVIRPLFFLTLFGLGLLLLQEIQLFLLEVYIKHQYDVNDNSRATVSFYRSSLINIVGNKFVGVTLSCNLIKHKWKHFDLGSEKMLTLARGLTPSYVRVGGTDCDFLIFNMTEDTTLRFKPQAQYVVEGEFGKTGTNFTMTPEDLDKLNLFTQDVGWDLIFDFNVFLRKNGQWDPTNAIELLKYTVKQGYKPAGYELGNEPNSYYHNFHFRIPGNLMSTYFKTLQSALDSFPKLGTPIIIGPDTTQMKRKSARNYLTLFLSSGGGKSVDVATFHHYYFDSKTATVEQFYNPTILDSLTPQVITAVDICRQNAPGKQCWLGETSSAYGGGAYGLSDRYVAGFLWLDKLGLSALNGLQGVLRQSFYGGNYALIDEDLNPNPDYWLTLLYKRLVGGRVLSLGQQSNPNLRVYAHCTNINSTMGYSKGDITVYVINLSKDVITVNITGIPVSTRHLYILSPGDDSGLTSQYVKLNGEVLMLPNDEQLPTLKPEIQQGNVLLQGYNMGFIVIPGANKHDCL</sequence>
<dbReference type="Proteomes" id="UP001347796">
    <property type="component" value="Unassembled WGS sequence"/>
</dbReference>
<dbReference type="InterPro" id="IPR005199">
    <property type="entry name" value="Glyco_hydro_79"/>
</dbReference>
<keyword evidence="3" id="KW-1185">Reference proteome</keyword>
<dbReference type="PANTHER" id="PTHR46145">
    <property type="entry name" value="HEPARANASE"/>
    <property type="match status" value="1"/>
</dbReference>
<dbReference type="Gene3D" id="3.20.20.80">
    <property type="entry name" value="Glycosidases"/>
    <property type="match status" value="1"/>
</dbReference>
<reference evidence="2 3" key="1">
    <citation type="submission" date="2024-01" db="EMBL/GenBank/DDBJ databases">
        <title>The genome of the rayed Mediterranean limpet Patella caerulea (Linnaeus, 1758).</title>
        <authorList>
            <person name="Anh-Thu Weber A."/>
            <person name="Halstead-Nussloch G."/>
        </authorList>
    </citation>
    <scope>NUCLEOTIDE SEQUENCE [LARGE SCALE GENOMIC DNA]</scope>
    <source>
        <strain evidence="2">AATW-2023a</strain>
        <tissue evidence="2">Whole specimen</tissue>
    </source>
</reference>
<dbReference type="GO" id="GO:0016798">
    <property type="term" value="F:hydrolase activity, acting on glycosyl bonds"/>
    <property type="evidence" value="ECO:0007669"/>
    <property type="project" value="InterPro"/>
</dbReference>
<accession>A0AAN8JB05</accession>
<comment type="similarity">
    <text evidence="1">Belongs to the glycosyl hydrolase 79 family.</text>
</comment>
<evidence type="ECO:0000313" key="2">
    <source>
        <dbReference type="EMBL" id="KAK6174482.1"/>
    </source>
</evidence>
<dbReference type="EMBL" id="JAZGQO010000011">
    <property type="protein sequence ID" value="KAK6174482.1"/>
    <property type="molecule type" value="Genomic_DNA"/>
</dbReference>
<dbReference type="AlphaFoldDB" id="A0AAN8JB05"/>
<proteinExistence type="inferred from homology"/>
<comment type="caution">
    <text evidence="2">The sequence shown here is derived from an EMBL/GenBank/DDBJ whole genome shotgun (WGS) entry which is preliminary data.</text>
</comment>
<gene>
    <name evidence="2" type="ORF">SNE40_017751</name>
</gene>
<dbReference type="Pfam" id="PF03662">
    <property type="entry name" value="Glyco_hydro_79n"/>
    <property type="match status" value="1"/>
</dbReference>
<dbReference type="InterPro" id="IPR017853">
    <property type="entry name" value="GH"/>
</dbReference>
<dbReference type="GO" id="GO:0005615">
    <property type="term" value="C:extracellular space"/>
    <property type="evidence" value="ECO:0007669"/>
    <property type="project" value="TreeGrafter"/>
</dbReference>
<dbReference type="PANTHER" id="PTHR46145:SF4">
    <property type="entry name" value="HEPARANASE"/>
    <property type="match status" value="1"/>
</dbReference>
<protein>
    <submittedName>
        <fullName evidence="2">Uncharacterized protein</fullName>
    </submittedName>
</protein>
<evidence type="ECO:0000313" key="3">
    <source>
        <dbReference type="Proteomes" id="UP001347796"/>
    </source>
</evidence>
<dbReference type="GO" id="GO:0031012">
    <property type="term" value="C:extracellular matrix"/>
    <property type="evidence" value="ECO:0007669"/>
    <property type="project" value="TreeGrafter"/>
</dbReference>
<dbReference type="FunFam" id="3.20.20.80:FF:000024">
    <property type="entry name" value="Heparanase 2"/>
    <property type="match status" value="1"/>
</dbReference>
<name>A0AAN8JB05_PATCE</name>
<dbReference type="GO" id="GO:0016020">
    <property type="term" value="C:membrane"/>
    <property type="evidence" value="ECO:0007669"/>
    <property type="project" value="InterPro"/>
</dbReference>
<evidence type="ECO:0000256" key="1">
    <source>
        <dbReference type="ARBA" id="ARBA00009800"/>
    </source>
</evidence>
<organism evidence="2 3">
    <name type="scientific">Patella caerulea</name>
    <name type="common">Rayed Mediterranean limpet</name>
    <dbReference type="NCBI Taxonomy" id="87958"/>
    <lineage>
        <taxon>Eukaryota</taxon>
        <taxon>Metazoa</taxon>
        <taxon>Spiralia</taxon>
        <taxon>Lophotrochozoa</taxon>
        <taxon>Mollusca</taxon>
        <taxon>Gastropoda</taxon>
        <taxon>Patellogastropoda</taxon>
        <taxon>Patelloidea</taxon>
        <taxon>Patellidae</taxon>
        <taxon>Patella</taxon>
    </lineage>
</organism>